<name>A0A916N397_9PROT</name>
<feature type="domain" description="MmeI-like DNA-methyltransferase" evidence="2">
    <location>
        <begin position="15"/>
        <end position="142"/>
    </location>
</feature>
<evidence type="ECO:0000259" key="2">
    <source>
        <dbReference type="Pfam" id="PF20473"/>
    </source>
</evidence>
<feature type="compositionally biased region" description="Basic residues" evidence="1">
    <location>
        <begin position="183"/>
        <end position="198"/>
    </location>
</feature>
<dbReference type="Pfam" id="PF20473">
    <property type="entry name" value="MmeI_Mtase"/>
    <property type="match status" value="1"/>
</dbReference>
<dbReference type="Gene3D" id="3.40.50.150">
    <property type="entry name" value="Vaccinia Virus protein VP39"/>
    <property type="match status" value="1"/>
</dbReference>
<sequence>MLRVSHESGQQHLDVHQLIRIDVDQFYGIEIEEFPARIAQVALWLIDHQMNVRVSEEFGLYFARIPLKSTLHIHCANALRLEWNEVLPAERANYVFGNSPFVGAKFMNDKQRSGVAEVFDGIASGGLLDLVAAWYVKAAHYRCGLWQEELQERRRTRRLPVRALPEIYEPAARSRESEARQARFSKRVRSSSRAKRKTSPVVSCREPV</sequence>
<keyword evidence="4" id="KW-1185">Reference proteome</keyword>
<dbReference type="Proteomes" id="UP000742786">
    <property type="component" value="Unassembled WGS sequence"/>
</dbReference>
<dbReference type="SUPFAM" id="SSF53335">
    <property type="entry name" value="S-adenosyl-L-methionine-dependent methyltransferases"/>
    <property type="match status" value="1"/>
</dbReference>
<organism evidence="3 4">
    <name type="scientific">Georgfuchsia toluolica</name>
    <dbReference type="NCBI Taxonomy" id="424218"/>
    <lineage>
        <taxon>Bacteria</taxon>
        <taxon>Pseudomonadati</taxon>
        <taxon>Pseudomonadota</taxon>
        <taxon>Betaproteobacteria</taxon>
        <taxon>Nitrosomonadales</taxon>
        <taxon>Sterolibacteriaceae</taxon>
        <taxon>Georgfuchsia</taxon>
    </lineage>
</organism>
<dbReference type="AlphaFoldDB" id="A0A916N397"/>
<dbReference type="InterPro" id="IPR046816">
    <property type="entry name" value="MmeI_Mtase"/>
</dbReference>
<dbReference type="InterPro" id="IPR029063">
    <property type="entry name" value="SAM-dependent_MTases_sf"/>
</dbReference>
<reference evidence="3" key="1">
    <citation type="submission" date="2021-04" db="EMBL/GenBank/DDBJ databases">
        <authorList>
            <person name="Hornung B."/>
        </authorList>
    </citation>
    <scope>NUCLEOTIDE SEQUENCE</scope>
    <source>
        <strain evidence="3">G5G6</strain>
    </source>
</reference>
<gene>
    <name evidence="3" type="ORF">GTOL_12637</name>
</gene>
<evidence type="ECO:0000313" key="4">
    <source>
        <dbReference type="Proteomes" id="UP000742786"/>
    </source>
</evidence>
<feature type="region of interest" description="Disordered" evidence="1">
    <location>
        <begin position="172"/>
        <end position="208"/>
    </location>
</feature>
<protein>
    <recommendedName>
        <fullName evidence="2">MmeI-like DNA-methyltransferase domain-containing protein</fullName>
    </recommendedName>
</protein>
<accession>A0A916N397</accession>
<evidence type="ECO:0000313" key="3">
    <source>
        <dbReference type="EMBL" id="CAG4884754.1"/>
    </source>
</evidence>
<evidence type="ECO:0000256" key="1">
    <source>
        <dbReference type="SAM" id="MobiDB-lite"/>
    </source>
</evidence>
<comment type="caution">
    <text evidence="3">The sequence shown here is derived from an EMBL/GenBank/DDBJ whole genome shotgun (WGS) entry which is preliminary data.</text>
</comment>
<dbReference type="EMBL" id="CAJQUM010000001">
    <property type="protein sequence ID" value="CAG4884754.1"/>
    <property type="molecule type" value="Genomic_DNA"/>
</dbReference>
<proteinExistence type="predicted"/>
<feature type="compositionally biased region" description="Basic and acidic residues" evidence="1">
    <location>
        <begin position="172"/>
        <end position="181"/>
    </location>
</feature>